<dbReference type="NCBIfam" id="TIGR01981">
    <property type="entry name" value="sufD"/>
    <property type="match status" value="1"/>
</dbReference>
<dbReference type="InterPro" id="IPR000825">
    <property type="entry name" value="SUF_FeS_clus_asmbl_SufBD_core"/>
</dbReference>
<dbReference type="PATRIC" id="fig|1778264.3.peg.241"/>
<dbReference type="InterPro" id="IPR055346">
    <property type="entry name" value="Fe-S_cluster_assembly_SufBD"/>
</dbReference>
<dbReference type="KEGG" id="cmik:PMARG_ME00270"/>
<dbReference type="PANTHER" id="PTHR43575:SF1">
    <property type="entry name" value="PROTEIN ABCI7, CHLOROPLASTIC"/>
    <property type="match status" value="1"/>
</dbReference>
<dbReference type="EMBL" id="LN999831">
    <property type="protein sequence ID" value="CUX96002.1"/>
    <property type="molecule type" value="Genomic_DNA"/>
</dbReference>
<gene>
    <name evidence="2" type="primary">sufD</name>
    <name evidence="2" type="ORF">PMARG_ME00270</name>
</gene>
<name>A0A143WQJ0_9ENTR</name>
<sequence length="428" mass="47712">MAGLPNNNNSSRTLKQWQQLFMSQSATHFAESYSHWNNVKGMGIPTCKHEHWKYTKLEGLLSHHFISTTACKVSIANLEALSFKIDACRLVFVDGHYDSLLSDPDTGFWKIKIEKGAARQSLPAPIQPEIFLHLTESLSKETTRIYLPNSNIAARPLYILHISQGSENKETLNMVHYRHHIDIGDSAQGQVIEHFVSLDPKGHFCGARTSMVVGNNAHLSHIKLACENSASYHFGHNDISISRTAVVHSSTFIFGAKLTRHQTSAQMNGEGSNLVINSLIVPSGKDISDNRTYIEHNNSYCLSRQLHKFIVRDFGKGVFNGLIKVANKAIKTDGKMINNNLLLNPLAEVNTKPQLEIYTDDVKCNHGATIGHIDEEQIFYLCSRGITRKDAQKIIIYAFAAEVTEIISQDAVRNMVLAHIAAALEVSK</sequence>
<dbReference type="RefSeq" id="WP_067569518.1">
    <property type="nucleotide sequence ID" value="NZ_LN999831.1"/>
</dbReference>
<dbReference type="InterPro" id="IPR011542">
    <property type="entry name" value="SUF_FeS_clus_asmbl_SufD"/>
</dbReference>
<evidence type="ECO:0000313" key="3">
    <source>
        <dbReference type="Proteomes" id="UP000095697"/>
    </source>
</evidence>
<evidence type="ECO:0000259" key="1">
    <source>
        <dbReference type="Pfam" id="PF01458"/>
    </source>
</evidence>
<keyword evidence="3" id="KW-1185">Reference proteome</keyword>
<dbReference type="STRING" id="1778264.PMARG_ME00270"/>
<dbReference type="Proteomes" id="UP000095697">
    <property type="component" value="Chromosome I"/>
</dbReference>
<dbReference type="OrthoDB" id="9768262at2"/>
<protein>
    <submittedName>
        <fullName evidence="2">FeS cluster assembly protein SufD</fullName>
    </submittedName>
</protein>
<accession>A0A143WQJ0</accession>
<feature type="domain" description="SUF system FeS cluster assembly SufBD core" evidence="1">
    <location>
        <begin position="170"/>
        <end position="399"/>
    </location>
</feature>
<dbReference type="AlphaFoldDB" id="A0A143WQJ0"/>
<dbReference type="InterPro" id="IPR037284">
    <property type="entry name" value="SUF_FeS_clus_asmbl_SufBD_sf"/>
</dbReference>
<dbReference type="Pfam" id="PF01458">
    <property type="entry name" value="SUFBD_core"/>
    <property type="match status" value="1"/>
</dbReference>
<dbReference type="SUPFAM" id="SSF101960">
    <property type="entry name" value="Stabilizer of iron transporter SufD"/>
    <property type="match status" value="1"/>
</dbReference>
<proteinExistence type="predicted"/>
<dbReference type="NCBIfam" id="NF008194">
    <property type="entry name" value="PRK10948.1"/>
    <property type="match status" value="1"/>
</dbReference>
<evidence type="ECO:0000313" key="2">
    <source>
        <dbReference type="EMBL" id="CUX96002.1"/>
    </source>
</evidence>
<organism evidence="2 3">
    <name type="scientific">Candidatus Mikella endobia</name>
    <dbReference type="NCBI Taxonomy" id="1778264"/>
    <lineage>
        <taxon>Bacteria</taxon>
        <taxon>Pseudomonadati</taxon>
        <taxon>Pseudomonadota</taxon>
        <taxon>Gammaproteobacteria</taxon>
        <taxon>Enterobacterales</taxon>
        <taxon>Enterobacteriaceae</taxon>
        <taxon>Candidatus Mikella</taxon>
    </lineage>
</organism>
<dbReference type="GO" id="GO:0016226">
    <property type="term" value="P:iron-sulfur cluster assembly"/>
    <property type="evidence" value="ECO:0007669"/>
    <property type="project" value="InterPro"/>
</dbReference>
<dbReference type="PANTHER" id="PTHR43575">
    <property type="entry name" value="PROTEIN ABCI7, CHLOROPLASTIC"/>
    <property type="match status" value="1"/>
</dbReference>
<reference evidence="3" key="1">
    <citation type="submission" date="2016-01" db="EMBL/GenBank/DDBJ databases">
        <authorList>
            <person name="Husnik F."/>
        </authorList>
    </citation>
    <scope>NUCLEOTIDE SEQUENCE [LARGE SCALE GENOMIC DNA]</scope>
</reference>